<keyword evidence="15" id="KW-1185">Reference proteome</keyword>
<dbReference type="GO" id="GO:0004843">
    <property type="term" value="F:cysteine-type deubiquitinase activity"/>
    <property type="evidence" value="ECO:0007669"/>
    <property type="project" value="UniProtKB-UniRule"/>
</dbReference>
<dbReference type="AlphaFoldDB" id="R4XL79"/>
<keyword evidence="6" id="KW-0863">Zinc-finger</keyword>
<dbReference type="GO" id="GO:0008270">
    <property type="term" value="F:zinc ion binding"/>
    <property type="evidence" value="ECO:0007669"/>
    <property type="project" value="UniProtKB-KW"/>
</dbReference>
<evidence type="ECO:0000256" key="8">
    <source>
        <dbReference type="ARBA" id="ARBA00022801"/>
    </source>
</evidence>
<evidence type="ECO:0000313" key="15">
    <source>
        <dbReference type="Proteomes" id="UP000013776"/>
    </source>
</evidence>
<dbReference type="Pfam" id="PF21403">
    <property type="entry name" value="OTU1_UBXL"/>
    <property type="match status" value="1"/>
</dbReference>
<comment type="caution">
    <text evidence="14">The sequence shown here is derived from an EMBL/GenBank/DDBJ whole genome shotgun (WGS) entry which is preliminary data.</text>
</comment>
<evidence type="ECO:0000256" key="3">
    <source>
        <dbReference type="ARBA" id="ARBA00022490"/>
    </source>
</evidence>
<keyword evidence="4" id="KW-0645">Protease</keyword>
<dbReference type="Proteomes" id="UP000013776">
    <property type="component" value="Unassembled WGS sequence"/>
</dbReference>
<evidence type="ECO:0000313" key="14">
    <source>
        <dbReference type="EMBL" id="CCG84064.1"/>
    </source>
</evidence>
<keyword evidence="5" id="KW-0479">Metal-binding</keyword>
<feature type="region of interest" description="Disordered" evidence="12">
    <location>
        <begin position="118"/>
        <end position="141"/>
    </location>
</feature>
<sequence>MKLRIQHKAKKHAIEIDNTATIAQLLGLIRSTVNEENFTAKMGFPPKPLNIDDPQLTVTDAKIRSGETLLVESSSSAKEQAVSHSSFNVALPPNPSEATEAPRTQVRKKEILQENFSFGSLDDRPGKPSTTDTTLPPEINVPNKGVMTLRVQPDDNSCLFRAIGYLCMRSVDAMEELRQLIATTIQTNPEEYPDAVLGMKRDVYCAKMNRADTWGGEIEMKILSDHFQVQIASIDCKSGHIYRYGEDFEDCVYIVYSGIHYDALAIMPVANAPPDWDQTQFPSSDQVITKAAQDLVTILRGRNYFTDTASFDLRCNDCGAGLKGESGAQKHALQTGHVNFGEYRND</sequence>
<dbReference type="CDD" id="cd22745">
    <property type="entry name" value="OTU_OTU1"/>
    <property type="match status" value="1"/>
</dbReference>
<dbReference type="GO" id="GO:0005634">
    <property type="term" value="C:nucleus"/>
    <property type="evidence" value="ECO:0007669"/>
    <property type="project" value="TreeGrafter"/>
</dbReference>
<evidence type="ECO:0000256" key="9">
    <source>
        <dbReference type="ARBA" id="ARBA00022807"/>
    </source>
</evidence>
<dbReference type="Gene3D" id="3.10.20.90">
    <property type="entry name" value="Phosphatidylinositol 3-kinase Catalytic Subunit, Chain A, domain 1"/>
    <property type="match status" value="1"/>
</dbReference>
<keyword evidence="7 11" id="KW-0833">Ubl conjugation pathway</keyword>
<dbReference type="Pfam" id="PF24560">
    <property type="entry name" value="zf-C2H2_OTU1_C"/>
    <property type="match status" value="1"/>
</dbReference>
<dbReference type="GO" id="GO:0030968">
    <property type="term" value="P:endoplasmic reticulum unfolded protein response"/>
    <property type="evidence" value="ECO:0007669"/>
    <property type="project" value="TreeGrafter"/>
</dbReference>
<dbReference type="Gene3D" id="3.90.70.80">
    <property type="match status" value="1"/>
</dbReference>
<evidence type="ECO:0000256" key="12">
    <source>
        <dbReference type="SAM" id="MobiDB-lite"/>
    </source>
</evidence>
<dbReference type="Pfam" id="PF02338">
    <property type="entry name" value="OTU"/>
    <property type="match status" value="1"/>
</dbReference>
<evidence type="ECO:0000256" key="1">
    <source>
        <dbReference type="ARBA" id="ARBA00000707"/>
    </source>
</evidence>
<feature type="region of interest" description="Disordered" evidence="12">
    <location>
        <begin position="84"/>
        <end position="104"/>
    </location>
</feature>
<keyword evidence="9 11" id="KW-0788">Thiol protease</keyword>
<dbReference type="GO" id="GO:0005829">
    <property type="term" value="C:cytosol"/>
    <property type="evidence" value="ECO:0007669"/>
    <property type="project" value="TreeGrafter"/>
</dbReference>
<protein>
    <recommendedName>
        <fullName evidence="11">Ubiquitin thioesterase OTU</fullName>
        <ecNumber evidence="11">3.4.19.12</ecNumber>
    </recommendedName>
</protein>
<evidence type="ECO:0000256" key="6">
    <source>
        <dbReference type="ARBA" id="ARBA00022771"/>
    </source>
</evidence>
<accession>R4XL79</accession>
<dbReference type="SUPFAM" id="SSF54001">
    <property type="entry name" value="Cysteine proteinases"/>
    <property type="match status" value="1"/>
</dbReference>
<dbReference type="eggNOG" id="KOG3288">
    <property type="taxonomic scope" value="Eukaryota"/>
</dbReference>
<dbReference type="InterPro" id="IPR003323">
    <property type="entry name" value="OTU_dom"/>
</dbReference>
<evidence type="ECO:0000256" key="2">
    <source>
        <dbReference type="ARBA" id="ARBA00004496"/>
    </source>
</evidence>
<comment type="catalytic activity">
    <reaction evidence="1 11">
        <text>Thiol-dependent hydrolysis of ester, thioester, amide, peptide and isopeptide bonds formed by the C-terminal Gly of ubiquitin (a 76-residue protein attached to proteins as an intracellular targeting signal).</text>
        <dbReference type="EC" id="3.4.19.12"/>
    </reaction>
</comment>
<comment type="function">
    <text evidence="11">Hydrolase that can remove conjugated ubiquitin from proteins and may therefore play an important regulatory role at the level of protein turnover by preventing degradation.</text>
</comment>
<dbReference type="OrthoDB" id="65596at2759"/>
<dbReference type="InterPro" id="IPR038765">
    <property type="entry name" value="Papain-like_cys_pep_sf"/>
</dbReference>
<evidence type="ECO:0000259" key="13">
    <source>
        <dbReference type="PROSITE" id="PS50802"/>
    </source>
</evidence>
<keyword evidence="3 11" id="KW-0963">Cytoplasm</keyword>
<dbReference type="VEuPathDB" id="FungiDB:TAPDE_004438"/>
<evidence type="ECO:0000256" key="5">
    <source>
        <dbReference type="ARBA" id="ARBA00022723"/>
    </source>
</evidence>
<dbReference type="PANTHER" id="PTHR13312">
    <property type="entry name" value="HIV-INDUCED PROTEIN-7-LIKE PROTEASE"/>
    <property type="match status" value="1"/>
</dbReference>
<name>R4XL79_TAPDE</name>
<proteinExistence type="predicted"/>
<gene>
    <name evidence="14" type="ORF">TAPDE_004438</name>
</gene>
<evidence type="ECO:0000256" key="4">
    <source>
        <dbReference type="ARBA" id="ARBA00022670"/>
    </source>
</evidence>
<dbReference type="FunFam" id="3.90.70.80:FF:000016">
    <property type="entry name" value="Putative ubiquitin thioesterase otu1"/>
    <property type="match status" value="1"/>
</dbReference>
<dbReference type="EC" id="3.4.19.12" evidence="11"/>
<evidence type="ECO:0000256" key="10">
    <source>
        <dbReference type="ARBA" id="ARBA00022833"/>
    </source>
</evidence>
<dbReference type="STRING" id="1097556.R4XL79"/>
<dbReference type="PROSITE" id="PS50802">
    <property type="entry name" value="OTU"/>
    <property type="match status" value="1"/>
</dbReference>
<evidence type="ECO:0000256" key="7">
    <source>
        <dbReference type="ARBA" id="ARBA00022786"/>
    </source>
</evidence>
<dbReference type="GO" id="GO:0036503">
    <property type="term" value="P:ERAD pathway"/>
    <property type="evidence" value="ECO:0007669"/>
    <property type="project" value="TreeGrafter"/>
</dbReference>
<keyword evidence="10" id="KW-0862">Zinc</keyword>
<dbReference type="GO" id="GO:0016579">
    <property type="term" value="P:protein deubiquitination"/>
    <property type="evidence" value="ECO:0007669"/>
    <property type="project" value="TreeGrafter"/>
</dbReference>
<organism evidence="14 15">
    <name type="scientific">Taphrina deformans (strain PYCC 5710 / ATCC 11124 / CBS 356.35 / IMI 108563 / JCM 9778 / NBRC 8474)</name>
    <name type="common">Peach leaf curl fungus</name>
    <name type="synonym">Lalaria deformans</name>
    <dbReference type="NCBI Taxonomy" id="1097556"/>
    <lineage>
        <taxon>Eukaryota</taxon>
        <taxon>Fungi</taxon>
        <taxon>Dikarya</taxon>
        <taxon>Ascomycota</taxon>
        <taxon>Taphrinomycotina</taxon>
        <taxon>Taphrinomycetes</taxon>
        <taxon>Taphrinales</taxon>
        <taxon>Taphrinaceae</taxon>
        <taxon>Taphrina</taxon>
    </lineage>
</organism>
<feature type="domain" description="OTU" evidence="13">
    <location>
        <begin position="147"/>
        <end position="267"/>
    </location>
</feature>
<keyword evidence="8 11" id="KW-0378">Hydrolase</keyword>
<comment type="subcellular location">
    <subcellularLocation>
        <location evidence="2 11">Cytoplasm</location>
    </subcellularLocation>
</comment>
<dbReference type="InterPro" id="IPR048857">
    <property type="entry name" value="OTU1_Ubl"/>
</dbReference>
<dbReference type="InterPro" id="IPR057766">
    <property type="entry name" value="Znf-C2H2_OTU1-like_C"/>
</dbReference>
<evidence type="ECO:0000256" key="11">
    <source>
        <dbReference type="RuleBase" id="RU367104"/>
    </source>
</evidence>
<dbReference type="EMBL" id="CAHR02000198">
    <property type="protein sequence ID" value="CCG84064.1"/>
    <property type="molecule type" value="Genomic_DNA"/>
</dbReference>
<reference evidence="14 15" key="1">
    <citation type="journal article" date="2013" name="MBio">
        <title>Genome sequencing of the plant pathogen Taphrina deformans, the causal agent of peach leaf curl.</title>
        <authorList>
            <person name="Cisse O.H."/>
            <person name="Almeida J.M.G.C.F."/>
            <person name="Fonseca A."/>
            <person name="Kumar A.A."/>
            <person name="Salojaervi J."/>
            <person name="Overmyer K."/>
            <person name="Hauser P.M."/>
            <person name="Pagni M."/>
        </authorList>
    </citation>
    <scope>NUCLEOTIDE SEQUENCE [LARGE SCALE GENOMIC DNA]</scope>
    <source>
        <strain evidence="15">PYCC 5710 / ATCC 11124 / CBS 356.35 / IMI 108563 / JCM 9778 / NBRC 8474</strain>
    </source>
</reference>
<dbReference type="PANTHER" id="PTHR13312:SF0">
    <property type="entry name" value="UBIQUITIN THIOESTERASE OTU1"/>
    <property type="match status" value="1"/>
</dbReference>